<dbReference type="EMBL" id="JAMZIH010007022">
    <property type="protein sequence ID" value="KAJ1673379.1"/>
    <property type="molecule type" value="Genomic_DNA"/>
</dbReference>
<accession>A0ACC1HA31</accession>
<gene>
    <name evidence="1" type="ORF">EV182_005352</name>
</gene>
<reference evidence="1" key="1">
    <citation type="submission" date="2022-06" db="EMBL/GenBank/DDBJ databases">
        <title>Phylogenomic reconstructions and comparative analyses of Kickxellomycotina fungi.</title>
        <authorList>
            <person name="Reynolds N.K."/>
            <person name="Stajich J.E."/>
            <person name="Barry K."/>
            <person name="Grigoriev I.V."/>
            <person name="Crous P."/>
            <person name="Smith M.E."/>
        </authorList>
    </citation>
    <scope>NUCLEOTIDE SEQUENCE</scope>
    <source>
        <strain evidence="1">RSA 2271</strain>
    </source>
</reference>
<dbReference type="Proteomes" id="UP001145114">
    <property type="component" value="Unassembled WGS sequence"/>
</dbReference>
<name>A0ACC1HA31_9FUNG</name>
<comment type="caution">
    <text evidence="1">The sequence shown here is derived from an EMBL/GenBank/DDBJ whole genome shotgun (WGS) entry which is preliminary data.</text>
</comment>
<evidence type="ECO:0000313" key="2">
    <source>
        <dbReference type="Proteomes" id="UP001145114"/>
    </source>
</evidence>
<feature type="non-terminal residue" evidence="1">
    <location>
        <position position="228"/>
    </location>
</feature>
<organism evidence="1 2">
    <name type="scientific">Spiromyces aspiralis</name>
    <dbReference type="NCBI Taxonomy" id="68401"/>
    <lineage>
        <taxon>Eukaryota</taxon>
        <taxon>Fungi</taxon>
        <taxon>Fungi incertae sedis</taxon>
        <taxon>Zoopagomycota</taxon>
        <taxon>Kickxellomycotina</taxon>
        <taxon>Kickxellomycetes</taxon>
        <taxon>Kickxellales</taxon>
        <taxon>Kickxellaceae</taxon>
        <taxon>Spiromyces</taxon>
    </lineage>
</organism>
<protein>
    <submittedName>
        <fullName evidence="1">Uncharacterized protein</fullName>
    </submittedName>
</protein>
<proteinExistence type="predicted"/>
<sequence length="228" mass="25150">MIEAKPSAEEGSLASSDSATVAELDAQLDDLYIQTYELLDEYMERQSANQVALARAYLALSEARTVASYRRIGPDQYDMRTRATKMIQISDAEGCEDVEGLARQGGALPRIELVAAHLVADAEQCKVDQKSAEGLPGTLTRRRRQRQPHGESSSTDKDDNESNDAGQKSDDMDSEGDQSGDAGRIRNKTPSTPVKKSAAVTQRDPLNWVRIQQLLRRINEVKAKLQTK</sequence>
<evidence type="ECO:0000313" key="1">
    <source>
        <dbReference type="EMBL" id="KAJ1673379.1"/>
    </source>
</evidence>
<keyword evidence="2" id="KW-1185">Reference proteome</keyword>